<gene>
    <name evidence="1" type="ORF">TNCT_617881</name>
</gene>
<organism evidence="1 2">
    <name type="scientific">Trichonephila clavata</name>
    <name type="common">Joro spider</name>
    <name type="synonym">Nephila clavata</name>
    <dbReference type="NCBI Taxonomy" id="2740835"/>
    <lineage>
        <taxon>Eukaryota</taxon>
        <taxon>Metazoa</taxon>
        <taxon>Ecdysozoa</taxon>
        <taxon>Arthropoda</taxon>
        <taxon>Chelicerata</taxon>
        <taxon>Arachnida</taxon>
        <taxon>Araneae</taxon>
        <taxon>Araneomorphae</taxon>
        <taxon>Entelegynae</taxon>
        <taxon>Araneoidea</taxon>
        <taxon>Nephilidae</taxon>
        <taxon>Trichonephila</taxon>
    </lineage>
</organism>
<proteinExistence type="predicted"/>
<dbReference type="EMBL" id="BMAO01008224">
    <property type="protein sequence ID" value="GFR21850.1"/>
    <property type="molecule type" value="Genomic_DNA"/>
</dbReference>
<dbReference type="AlphaFoldDB" id="A0A8X6LTX3"/>
<keyword evidence="2" id="KW-1185">Reference proteome</keyword>
<dbReference type="Proteomes" id="UP000887116">
    <property type="component" value="Unassembled WGS sequence"/>
</dbReference>
<evidence type="ECO:0000313" key="2">
    <source>
        <dbReference type="Proteomes" id="UP000887116"/>
    </source>
</evidence>
<sequence length="111" mass="12862">MKDIEHFYFLTLNNDLNGCNSLESLLNLTSDLVHQITFSFQPNNDTTVESSRRDSSETFNGSITINIRLRMDLRTGKGGALKYKWVNIYFILPSAIKETALNFQHCRNWKQ</sequence>
<comment type="caution">
    <text evidence="1">The sequence shown here is derived from an EMBL/GenBank/DDBJ whole genome shotgun (WGS) entry which is preliminary data.</text>
</comment>
<evidence type="ECO:0000313" key="1">
    <source>
        <dbReference type="EMBL" id="GFR21850.1"/>
    </source>
</evidence>
<protein>
    <submittedName>
        <fullName evidence="1">Uncharacterized protein</fullName>
    </submittedName>
</protein>
<accession>A0A8X6LTX3</accession>
<reference evidence="1" key="1">
    <citation type="submission" date="2020-07" db="EMBL/GenBank/DDBJ databases">
        <title>Multicomponent nature underlies the extraordinary mechanical properties of spider dragline silk.</title>
        <authorList>
            <person name="Kono N."/>
            <person name="Nakamura H."/>
            <person name="Mori M."/>
            <person name="Yoshida Y."/>
            <person name="Ohtoshi R."/>
            <person name="Malay A.D."/>
            <person name="Moran D.A.P."/>
            <person name="Tomita M."/>
            <person name="Numata K."/>
            <person name="Arakawa K."/>
        </authorList>
    </citation>
    <scope>NUCLEOTIDE SEQUENCE</scope>
</reference>
<name>A0A8X6LTX3_TRICU</name>